<name>A0AA40RWX0_STUST</name>
<dbReference type="SUPFAM" id="SSF51306">
    <property type="entry name" value="LexA/Signal peptidase"/>
    <property type="match status" value="1"/>
</dbReference>
<dbReference type="Proteomes" id="UP001138621">
    <property type="component" value="Unassembled WGS sequence"/>
</dbReference>
<evidence type="ECO:0000313" key="2">
    <source>
        <dbReference type="EMBL" id="MBA1306168.1"/>
    </source>
</evidence>
<evidence type="ECO:0000313" key="3">
    <source>
        <dbReference type="Proteomes" id="UP001138621"/>
    </source>
</evidence>
<evidence type="ECO:0000259" key="1">
    <source>
        <dbReference type="Pfam" id="PF10502"/>
    </source>
</evidence>
<accession>A0AA40RWX0</accession>
<dbReference type="EMBL" id="JAAMRD010000015">
    <property type="protein sequence ID" value="MBA1306168.1"/>
    <property type="molecule type" value="Genomic_DNA"/>
</dbReference>
<dbReference type="GO" id="GO:0004252">
    <property type="term" value="F:serine-type endopeptidase activity"/>
    <property type="evidence" value="ECO:0007669"/>
    <property type="project" value="InterPro"/>
</dbReference>
<dbReference type="Pfam" id="PF10502">
    <property type="entry name" value="Peptidase_S26"/>
    <property type="match status" value="1"/>
</dbReference>
<feature type="domain" description="Peptidase S26" evidence="1">
    <location>
        <begin position="77"/>
        <end position="191"/>
    </location>
</feature>
<dbReference type="AlphaFoldDB" id="A0AA40RWX0"/>
<organism evidence="2 3">
    <name type="scientific">Stutzerimonas stutzeri</name>
    <name type="common">Pseudomonas stutzeri</name>
    <dbReference type="NCBI Taxonomy" id="316"/>
    <lineage>
        <taxon>Bacteria</taxon>
        <taxon>Pseudomonadati</taxon>
        <taxon>Pseudomonadota</taxon>
        <taxon>Gammaproteobacteria</taxon>
        <taxon>Pseudomonadales</taxon>
        <taxon>Pseudomonadaceae</taxon>
        <taxon>Stutzerimonas</taxon>
    </lineage>
</organism>
<dbReference type="GO" id="GO:0006465">
    <property type="term" value="P:signal peptide processing"/>
    <property type="evidence" value="ECO:0007669"/>
    <property type="project" value="InterPro"/>
</dbReference>
<dbReference type="Gene3D" id="2.10.109.10">
    <property type="entry name" value="Umud Fragment, subunit A"/>
    <property type="match status" value="1"/>
</dbReference>
<protein>
    <submittedName>
        <fullName evidence="2">Pilus assembly protein</fullName>
    </submittedName>
</protein>
<dbReference type="InterPro" id="IPR036286">
    <property type="entry name" value="LexA/Signal_pep-like_sf"/>
</dbReference>
<comment type="caution">
    <text evidence="2">The sequence shown here is derived from an EMBL/GenBank/DDBJ whole genome shotgun (WGS) entry which is preliminary data.</text>
</comment>
<gene>
    <name evidence="2" type="ORF">G7024_17390</name>
</gene>
<dbReference type="RefSeq" id="WP_181121858.1">
    <property type="nucleotide sequence ID" value="NZ_JAAMRD010000015.1"/>
</dbReference>
<dbReference type="InterPro" id="IPR019533">
    <property type="entry name" value="Peptidase_S26"/>
</dbReference>
<proteinExistence type="predicted"/>
<sequence>MGLLRFDPDQAVVRAEARVAAKKLRGARPMPSARFLVKGSLLSLVVAGMIVGLAHRYSIAIAPQEYLCLPPYRIWIIDKGDREPVRGGIYAFHSVGLGPIFQDGTKIVKVLEGMPGDTVKVDLEQTTINDQVVGEGLAVATEKGIDPQRYVREGVIAQDHYWFFGKTNDSFDSRYWGSVKGEQIVGRAYPIW</sequence>
<reference evidence="2" key="1">
    <citation type="submission" date="2020-02" db="EMBL/GenBank/DDBJ databases">
        <title>Synteny-based analysis reveals conserved mechanism for high triclosan tolerance in Pseudomonas, as well as instances of horizontal transfer.</title>
        <authorList>
            <person name="Mcfarland A.G."/>
            <person name="Bertucci H.K."/>
            <person name="Litmann E."/>
            <person name="Shen J."/>
            <person name="Huttenhower C."/>
            <person name="Hartmann E.M."/>
        </authorList>
    </citation>
    <scope>NUCLEOTIDE SEQUENCE</scope>
    <source>
        <strain evidence="2">109A1</strain>
    </source>
</reference>